<organism evidence="1">
    <name type="scientific">marine sediment metagenome</name>
    <dbReference type="NCBI Taxonomy" id="412755"/>
    <lineage>
        <taxon>unclassified sequences</taxon>
        <taxon>metagenomes</taxon>
        <taxon>ecological metagenomes</taxon>
    </lineage>
</organism>
<reference evidence="1" key="1">
    <citation type="journal article" date="2015" name="Nature">
        <title>Complex archaea that bridge the gap between prokaryotes and eukaryotes.</title>
        <authorList>
            <person name="Spang A."/>
            <person name="Saw J.H."/>
            <person name="Jorgensen S.L."/>
            <person name="Zaremba-Niedzwiedzka K."/>
            <person name="Martijn J."/>
            <person name="Lind A.E."/>
            <person name="van Eijk R."/>
            <person name="Schleper C."/>
            <person name="Guy L."/>
            <person name="Ettema T.J."/>
        </authorList>
    </citation>
    <scope>NUCLEOTIDE SEQUENCE</scope>
</reference>
<comment type="caution">
    <text evidence="1">The sequence shown here is derived from an EMBL/GenBank/DDBJ whole genome shotgun (WGS) entry which is preliminary data.</text>
</comment>
<proteinExistence type="predicted"/>
<feature type="non-terminal residue" evidence="1">
    <location>
        <position position="31"/>
    </location>
</feature>
<sequence>MLPDTPTDQKCARPGCHHPFAAHELDEDCEC</sequence>
<dbReference type="EMBL" id="LAZR01065549">
    <property type="protein sequence ID" value="KKK55321.1"/>
    <property type="molecule type" value="Genomic_DNA"/>
</dbReference>
<name>A0A0F8Z5G9_9ZZZZ</name>
<accession>A0A0F8Z5G9</accession>
<evidence type="ECO:0000313" key="1">
    <source>
        <dbReference type="EMBL" id="KKK55321.1"/>
    </source>
</evidence>
<dbReference type="AlphaFoldDB" id="A0A0F8Z5G9"/>
<protein>
    <submittedName>
        <fullName evidence="1">Uncharacterized protein</fullName>
    </submittedName>
</protein>
<gene>
    <name evidence="1" type="ORF">LCGC14_3075730</name>
</gene>